<name>A0A2H6MXX8_9SAUR</name>
<sequence>MVPNTFFSFWGGEEDCYLFRFWRKAQEGLANSSNWFPPTGLSTLKDSQKKAKLDTRTQDVRTEGQELKKGNHSPAVPEGRTQHLPSRSPASLTERLSILGEPATKHKLCPR</sequence>
<feature type="compositionally biased region" description="Polar residues" evidence="1">
    <location>
        <begin position="33"/>
        <end position="45"/>
    </location>
</feature>
<evidence type="ECO:0000256" key="1">
    <source>
        <dbReference type="SAM" id="MobiDB-lite"/>
    </source>
</evidence>
<feature type="region of interest" description="Disordered" evidence="1">
    <location>
        <begin position="33"/>
        <end position="97"/>
    </location>
</feature>
<proteinExistence type="predicted"/>
<reference evidence="2" key="1">
    <citation type="submission" date="2017-07" db="EMBL/GenBank/DDBJ databases">
        <authorList>
            <person name="Mikheyev A."/>
            <person name="Grau M."/>
        </authorList>
    </citation>
    <scope>NUCLEOTIDE SEQUENCE</scope>
    <source>
        <tissue evidence="2">Venom_gland</tissue>
    </source>
</reference>
<protein>
    <submittedName>
        <fullName evidence="2">Uncharacterized protein</fullName>
    </submittedName>
</protein>
<accession>A0A2H6MXX8</accession>
<reference evidence="2" key="2">
    <citation type="submission" date="2017-12" db="EMBL/GenBank/DDBJ databases">
        <title>Coralsnake Venomics: Analyses of Venom Gland Transcriptomes and Proteomes of Six Brazilian Taxa.</title>
        <authorList>
            <person name="Aird S.D."/>
            <person name="Jorge da Silva N."/>
            <person name="Qiu L."/>
            <person name="Villar-Briones A."/>
            <person name="Aparecida-Saddi V."/>
            <person name="Campos-Telles M.P."/>
            <person name="Grau M."/>
            <person name="Mikheyev A.S."/>
        </authorList>
    </citation>
    <scope>NUCLEOTIDE SEQUENCE</scope>
    <source>
        <tissue evidence="2">Venom_gland</tissue>
    </source>
</reference>
<organism evidence="2">
    <name type="scientific">Micrurus carvalhoi</name>
    <dbReference type="NCBI Taxonomy" id="3147026"/>
    <lineage>
        <taxon>Eukaryota</taxon>
        <taxon>Metazoa</taxon>
        <taxon>Chordata</taxon>
        <taxon>Craniata</taxon>
        <taxon>Vertebrata</taxon>
        <taxon>Euteleostomi</taxon>
        <taxon>Lepidosauria</taxon>
        <taxon>Squamata</taxon>
        <taxon>Bifurcata</taxon>
        <taxon>Unidentata</taxon>
        <taxon>Episquamata</taxon>
        <taxon>Toxicofera</taxon>
        <taxon>Serpentes</taxon>
        <taxon>Colubroidea</taxon>
        <taxon>Elapidae</taxon>
        <taxon>Elapinae</taxon>
        <taxon>Micrurus</taxon>
    </lineage>
</organism>
<dbReference type="AlphaFoldDB" id="A0A2H6MXX8"/>
<evidence type="ECO:0000313" key="2">
    <source>
        <dbReference type="EMBL" id="LAA19886.1"/>
    </source>
</evidence>
<feature type="compositionally biased region" description="Basic and acidic residues" evidence="1">
    <location>
        <begin position="46"/>
        <end position="69"/>
    </location>
</feature>
<dbReference type="EMBL" id="IACI01013223">
    <property type="protein sequence ID" value="LAA19886.1"/>
    <property type="molecule type" value="Transcribed_RNA"/>
</dbReference>